<organism evidence="2 3">
    <name type="scientific">Brevundimonas vitisensis</name>
    <dbReference type="NCBI Taxonomy" id="2800818"/>
    <lineage>
        <taxon>Bacteria</taxon>
        <taxon>Pseudomonadati</taxon>
        <taxon>Pseudomonadota</taxon>
        <taxon>Alphaproteobacteria</taxon>
        <taxon>Caulobacterales</taxon>
        <taxon>Caulobacteraceae</taxon>
        <taxon>Brevundimonas</taxon>
    </lineage>
</organism>
<dbReference type="Proteomes" id="UP000595448">
    <property type="component" value="Chromosome"/>
</dbReference>
<name>A0ABX7BND4_9CAUL</name>
<proteinExistence type="predicted"/>
<feature type="region of interest" description="Disordered" evidence="1">
    <location>
        <begin position="145"/>
        <end position="175"/>
    </location>
</feature>
<evidence type="ECO:0000313" key="3">
    <source>
        <dbReference type="Proteomes" id="UP000595448"/>
    </source>
</evidence>
<reference evidence="2 3" key="1">
    <citation type="submission" date="2021-01" db="EMBL/GenBank/DDBJ databases">
        <title>Brevundimonas vitis sp. nov., an bacterium isolated from grape (Vitis vinifera).</title>
        <authorList>
            <person name="Jiang L."/>
            <person name="Lee J."/>
        </authorList>
    </citation>
    <scope>NUCLEOTIDE SEQUENCE [LARGE SCALE GENOMIC DNA]</scope>
    <source>
        <strain evidence="2 3">GRTSA-9</strain>
    </source>
</reference>
<dbReference type="EMBL" id="CP067977">
    <property type="protein sequence ID" value="QQQ18752.1"/>
    <property type="molecule type" value="Genomic_DNA"/>
</dbReference>
<evidence type="ECO:0000256" key="1">
    <source>
        <dbReference type="SAM" id="MobiDB-lite"/>
    </source>
</evidence>
<accession>A0ABX7BND4</accession>
<evidence type="ECO:0000313" key="2">
    <source>
        <dbReference type="EMBL" id="QQQ18752.1"/>
    </source>
</evidence>
<gene>
    <name evidence="2" type="ORF">JIP62_00955</name>
</gene>
<protein>
    <submittedName>
        <fullName evidence="2">Uncharacterized protein</fullName>
    </submittedName>
</protein>
<keyword evidence="3" id="KW-1185">Reference proteome</keyword>
<dbReference type="RefSeq" id="WP_201103109.1">
    <property type="nucleotide sequence ID" value="NZ_CP067977.1"/>
</dbReference>
<sequence>MAVEQYVFLNESQMPSADVVSDRARALGHDFVVTEAVNLREHRGYLPIKLEGAQTGFEAYFMPTGEIDELPPEAGQWSHLAMTITGGNSAEALAATIYLRAIADLTSGPYWYPDDDIQEPANVPAYLDDAIASFKVMAAKDAARAARRQASQPVPEPPIPQSPKSGFFSRLLGSK</sequence>